<reference evidence="1" key="2">
    <citation type="submission" date="2018-05" db="EMBL/GenBank/DDBJ databases">
        <title>OmerRS3 (Oryza meridionalis Reference Sequence Version 3).</title>
        <authorList>
            <person name="Zhang J."/>
            <person name="Kudrna D."/>
            <person name="Lee S."/>
            <person name="Talag J."/>
            <person name="Welchert J."/>
            <person name="Wing R.A."/>
        </authorList>
    </citation>
    <scope>NUCLEOTIDE SEQUENCE [LARGE SCALE GENOMIC DNA]</scope>
    <source>
        <strain evidence="1">cv. OR44</strain>
    </source>
</reference>
<protein>
    <submittedName>
        <fullName evidence="1">Uncharacterized protein</fullName>
    </submittedName>
</protein>
<name>A0A0E0CXA9_9ORYZ</name>
<sequence length="66" mass="7016">MATTAPTAAGCSPSACFRVTPSLDVSFLLPLAPGHHFTAPTVAVNGRHLDLDPGRRFFHHPAEHRG</sequence>
<dbReference type="Proteomes" id="UP000008021">
    <property type="component" value="Chromosome 3"/>
</dbReference>
<accession>A0A0E0CXA9</accession>
<evidence type="ECO:0000313" key="2">
    <source>
        <dbReference type="Proteomes" id="UP000008021"/>
    </source>
</evidence>
<keyword evidence="2" id="KW-1185">Reference proteome</keyword>
<dbReference type="AlphaFoldDB" id="A0A0E0CXA9"/>
<evidence type="ECO:0000313" key="1">
    <source>
        <dbReference type="EnsemblPlants" id="OMERI03G08260.1"/>
    </source>
</evidence>
<dbReference type="EnsemblPlants" id="OMERI03G08260.1">
    <property type="protein sequence ID" value="OMERI03G08260.1"/>
    <property type="gene ID" value="OMERI03G08260"/>
</dbReference>
<proteinExistence type="predicted"/>
<dbReference type="HOGENOM" id="CLU_2835490_0_0_1"/>
<dbReference type="Gramene" id="OMERI03G08260.1">
    <property type="protein sequence ID" value="OMERI03G08260.1"/>
    <property type="gene ID" value="OMERI03G08260"/>
</dbReference>
<organism evidence="1">
    <name type="scientific">Oryza meridionalis</name>
    <dbReference type="NCBI Taxonomy" id="40149"/>
    <lineage>
        <taxon>Eukaryota</taxon>
        <taxon>Viridiplantae</taxon>
        <taxon>Streptophyta</taxon>
        <taxon>Embryophyta</taxon>
        <taxon>Tracheophyta</taxon>
        <taxon>Spermatophyta</taxon>
        <taxon>Magnoliopsida</taxon>
        <taxon>Liliopsida</taxon>
        <taxon>Poales</taxon>
        <taxon>Poaceae</taxon>
        <taxon>BOP clade</taxon>
        <taxon>Oryzoideae</taxon>
        <taxon>Oryzeae</taxon>
        <taxon>Oryzinae</taxon>
        <taxon>Oryza</taxon>
    </lineage>
</organism>
<reference evidence="1" key="1">
    <citation type="submission" date="2015-04" db="UniProtKB">
        <authorList>
            <consortium name="EnsemblPlants"/>
        </authorList>
    </citation>
    <scope>IDENTIFICATION</scope>
</reference>